<gene>
    <name evidence="3" type="ORF">ARMGADRAFT_668385</name>
    <name evidence="2" type="ORF">ARMGADRAFT_668582</name>
</gene>
<protein>
    <submittedName>
        <fullName evidence="3">Uncharacterized protein</fullName>
    </submittedName>
</protein>
<proteinExistence type="predicted"/>
<sequence length="130" mass="14091">MTAPPIMAFVLPPVSQGRLSASSSLLSSSSGGDDLFDSSDAHPPAHSDAHPPTHSDSSCLSHCPQIRCQHQSYMSFLAFKMIKIGLTRTAILKLRNLTCLRCARINGWKNFASTLDSHILATKRRDVSGL</sequence>
<evidence type="ECO:0000256" key="1">
    <source>
        <dbReference type="SAM" id="MobiDB-lite"/>
    </source>
</evidence>
<feature type="compositionally biased region" description="Low complexity" evidence="1">
    <location>
        <begin position="21"/>
        <end position="33"/>
    </location>
</feature>
<accession>A0A2H3D3Y6</accession>
<evidence type="ECO:0000313" key="4">
    <source>
        <dbReference type="Proteomes" id="UP000217790"/>
    </source>
</evidence>
<feature type="compositionally biased region" description="Basic and acidic residues" evidence="1">
    <location>
        <begin position="39"/>
        <end position="53"/>
    </location>
</feature>
<dbReference type="AlphaFoldDB" id="A0A2H3D3Y6"/>
<name>A0A2H3D3Y6_ARMGA</name>
<reference evidence="4" key="1">
    <citation type="journal article" date="2017" name="Nat. Ecol. Evol.">
        <title>Genome expansion and lineage-specific genetic innovations in the forest pathogenic fungi Armillaria.</title>
        <authorList>
            <person name="Sipos G."/>
            <person name="Prasanna A.N."/>
            <person name="Walter M.C."/>
            <person name="O'Connor E."/>
            <person name="Balint B."/>
            <person name="Krizsan K."/>
            <person name="Kiss B."/>
            <person name="Hess J."/>
            <person name="Varga T."/>
            <person name="Slot J."/>
            <person name="Riley R."/>
            <person name="Boka B."/>
            <person name="Rigling D."/>
            <person name="Barry K."/>
            <person name="Lee J."/>
            <person name="Mihaltcheva S."/>
            <person name="LaButti K."/>
            <person name="Lipzen A."/>
            <person name="Waldron R."/>
            <person name="Moloney N.M."/>
            <person name="Sperisen C."/>
            <person name="Kredics L."/>
            <person name="Vagvoelgyi C."/>
            <person name="Patrignani A."/>
            <person name="Fitzpatrick D."/>
            <person name="Nagy I."/>
            <person name="Doyle S."/>
            <person name="Anderson J.B."/>
            <person name="Grigoriev I.V."/>
            <person name="Gueldener U."/>
            <person name="Muensterkoetter M."/>
            <person name="Nagy L.G."/>
        </authorList>
    </citation>
    <scope>NUCLEOTIDE SEQUENCE [LARGE SCALE GENOMIC DNA]</scope>
    <source>
        <strain evidence="4">Ar21-2</strain>
    </source>
</reference>
<dbReference type="EMBL" id="KZ293706">
    <property type="protein sequence ID" value="PBK83413.1"/>
    <property type="molecule type" value="Genomic_DNA"/>
</dbReference>
<evidence type="ECO:0000313" key="3">
    <source>
        <dbReference type="EMBL" id="PBK83757.1"/>
    </source>
</evidence>
<organism evidence="3 4">
    <name type="scientific">Armillaria gallica</name>
    <name type="common">Bulbous honey fungus</name>
    <name type="synonym">Armillaria bulbosa</name>
    <dbReference type="NCBI Taxonomy" id="47427"/>
    <lineage>
        <taxon>Eukaryota</taxon>
        <taxon>Fungi</taxon>
        <taxon>Dikarya</taxon>
        <taxon>Basidiomycota</taxon>
        <taxon>Agaricomycotina</taxon>
        <taxon>Agaricomycetes</taxon>
        <taxon>Agaricomycetidae</taxon>
        <taxon>Agaricales</taxon>
        <taxon>Marasmiineae</taxon>
        <taxon>Physalacriaceae</taxon>
        <taxon>Armillaria</taxon>
    </lineage>
</organism>
<keyword evidence="4" id="KW-1185">Reference proteome</keyword>
<evidence type="ECO:0000313" key="2">
    <source>
        <dbReference type="EMBL" id="PBK83413.1"/>
    </source>
</evidence>
<dbReference type="Proteomes" id="UP000217790">
    <property type="component" value="Unassembled WGS sequence"/>
</dbReference>
<dbReference type="EMBL" id="KZ293704">
    <property type="protein sequence ID" value="PBK83757.1"/>
    <property type="molecule type" value="Genomic_DNA"/>
</dbReference>
<feature type="region of interest" description="Disordered" evidence="1">
    <location>
        <begin position="21"/>
        <end position="61"/>
    </location>
</feature>
<reference evidence="3" key="2">
    <citation type="journal article" date="2017" name="Nat. Ecol. Evol.">
        <title>Lineage-specific genetic innovations streamline the genomes of Armillaria species to pathogenesis.</title>
        <authorList>
            <consortium name="DOE Joint Genome Institute"/>
            <person name="Sipos G."/>
            <person name="Prasanna A.N."/>
            <person name="Walter M.C."/>
            <person name="O'Connor E."/>
            <person name="Balint B."/>
            <person name="Krizsan K."/>
            <person name="Kiss B."/>
            <person name="Hess J."/>
            <person name="Varga T."/>
            <person name="Slot J."/>
            <person name="Riley R."/>
            <person name="Boka B."/>
            <person name="Rigling D."/>
            <person name="Barry K."/>
            <person name="Lee J."/>
            <person name="Mihaltcheva S."/>
            <person name="LaButti K."/>
            <person name="Lipzen A."/>
            <person name="Waldron R."/>
            <person name="Moloney N.M."/>
            <person name="Sperisen C."/>
            <person name="Kredics L."/>
            <person name="Vagvolgyi C."/>
            <person name="Patrignani A."/>
            <person name="Fitzpatrick D."/>
            <person name="Nagy I."/>
            <person name="Doyle S."/>
            <person name="Anderson J."/>
            <person name="Grigoriev I.V."/>
            <person name="Guldener U."/>
            <person name="Munsterkotter M."/>
            <person name="Nagy L.G."/>
        </authorList>
    </citation>
    <scope>NUCLEOTIDE SEQUENCE [LARGE SCALE GENOMIC DNA]</scope>
    <source>
        <strain evidence="3">Ar21-2</strain>
    </source>
</reference>
<dbReference type="InParanoid" id="A0A2H3D3Y6"/>